<evidence type="ECO:0000313" key="14">
    <source>
        <dbReference type="Proteomes" id="UP000009022"/>
    </source>
</evidence>
<dbReference type="eggNOG" id="KOG3892">
    <property type="taxonomic scope" value="Eukaryota"/>
</dbReference>
<dbReference type="PANTHER" id="PTHR11113">
    <property type="entry name" value="N-ACETYLGLUCOSAMINE-6-PHOSPHATE DEACETYLASE"/>
    <property type="match status" value="1"/>
</dbReference>
<dbReference type="AlphaFoldDB" id="B3RV02"/>
<dbReference type="InterPro" id="IPR006680">
    <property type="entry name" value="Amidohydro-rel"/>
</dbReference>
<feature type="binding site" evidence="11">
    <location>
        <position position="206"/>
    </location>
    <ligand>
        <name>Zn(2+)</name>
        <dbReference type="ChEBI" id="CHEBI:29105"/>
    </ligand>
</feature>
<dbReference type="STRING" id="10228.B3RV02"/>
<dbReference type="PhylomeDB" id="B3RV02"/>
<dbReference type="KEGG" id="tad:TRIADDRAFT_50168"/>
<name>B3RV02_TRIAD</name>
<keyword evidence="14" id="KW-1185">Reference proteome</keyword>
<dbReference type="PIRSF" id="PIRSF038994">
    <property type="entry name" value="NagA"/>
    <property type="match status" value="1"/>
</dbReference>
<dbReference type="GO" id="GO:0008448">
    <property type="term" value="F:N-acetylglucosamine-6-phosphate deacetylase activity"/>
    <property type="evidence" value="ECO:0000318"/>
    <property type="project" value="GO_Central"/>
</dbReference>
<evidence type="ECO:0000256" key="11">
    <source>
        <dbReference type="PIRSR" id="PIRSR038994-3"/>
    </source>
</evidence>
<feature type="binding site" evidence="10">
    <location>
        <position position="238"/>
    </location>
    <ligand>
        <name>substrate</name>
    </ligand>
</feature>
<comment type="catalytic activity">
    <reaction evidence="7 8">
        <text>N-acetyl-D-glucosamine 6-phosphate + H2O = D-glucosamine 6-phosphate + acetate</text>
        <dbReference type="Rhea" id="RHEA:22936"/>
        <dbReference type="ChEBI" id="CHEBI:15377"/>
        <dbReference type="ChEBI" id="CHEBI:30089"/>
        <dbReference type="ChEBI" id="CHEBI:57513"/>
        <dbReference type="ChEBI" id="CHEBI:58725"/>
        <dbReference type="EC" id="3.5.1.25"/>
    </reaction>
</comment>
<dbReference type="FunFam" id="3.20.20.140:FF:000023">
    <property type="entry name" value="N-acetylglucosamine-6-phosphate deacetylase"/>
    <property type="match status" value="1"/>
</dbReference>
<protein>
    <recommendedName>
        <fullName evidence="3 8">N-acetylglucosamine-6-phosphate deacetylase</fullName>
        <ecNumber evidence="2 8">3.5.1.25</ecNumber>
    </recommendedName>
</protein>
<organism evidence="13 14">
    <name type="scientific">Trichoplax adhaerens</name>
    <name type="common">Trichoplax reptans</name>
    <dbReference type="NCBI Taxonomy" id="10228"/>
    <lineage>
        <taxon>Eukaryota</taxon>
        <taxon>Metazoa</taxon>
        <taxon>Placozoa</taxon>
        <taxon>Uniplacotomia</taxon>
        <taxon>Trichoplacea</taxon>
        <taxon>Trichoplacidae</taxon>
        <taxon>Trichoplax</taxon>
    </lineage>
</organism>
<dbReference type="GeneID" id="6752655"/>
<evidence type="ECO:0000256" key="6">
    <source>
        <dbReference type="ARBA" id="ARBA00023277"/>
    </source>
</evidence>
<dbReference type="EMBL" id="DS985244">
    <property type="protein sequence ID" value="EDV25916.1"/>
    <property type="molecule type" value="Genomic_DNA"/>
</dbReference>
<dbReference type="GO" id="GO:0019262">
    <property type="term" value="P:N-acetylneuraminate catabolic process"/>
    <property type="evidence" value="ECO:0007669"/>
    <property type="project" value="UniProtKB-ARBA"/>
</dbReference>
<feature type="domain" description="Amidohydrolase-related" evidence="12">
    <location>
        <begin position="57"/>
        <end position="396"/>
    </location>
</feature>
<dbReference type="GO" id="GO:0106279">
    <property type="term" value="P:negative regulation of UDP-N-acetylglucosamine biosynthetic process"/>
    <property type="evidence" value="ECO:0007669"/>
    <property type="project" value="UniProtKB-ARBA"/>
</dbReference>
<evidence type="ECO:0000256" key="4">
    <source>
        <dbReference type="ARBA" id="ARBA00022723"/>
    </source>
</evidence>
<dbReference type="RefSeq" id="XP_002111949.1">
    <property type="nucleotide sequence ID" value="XM_002111913.1"/>
</dbReference>
<dbReference type="Gene3D" id="2.30.40.10">
    <property type="entry name" value="Urease, subunit C, domain 1"/>
    <property type="match status" value="1"/>
</dbReference>
<feature type="binding site" evidence="10">
    <location>
        <position position="149"/>
    </location>
    <ligand>
        <name>substrate</name>
    </ligand>
</feature>
<dbReference type="CDD" id="cd00854">
    <property type="entry name" value="NagA"/>
    <property type="match status" value="1"/>
</dbReference>
<dbReference type="FunCoup" id="B3RV02">
    <property type="interactions" value="341"/>
</dbReference>
<evidence type="ECO:0000256" key="1">
    <source>
        <dbReference type="ARBA" id="ARBA00010716"/>
    </source>
</evidence>
<dbReference type="CTD" id="6752655"/>
<dbReference type="GO" id="GO:0046872">
    <property type="term" value="F:metal ion binding"/>
    <property type="evidence" value="ECO:0007669"/>
    <property type="project" value="UniProtKB-KW"/>
</dbReference>
<proteinExistence type="inferred from homology"/>
<sequence>MADRPKLYQFTNCRILRDHKLIRSDLWVRNGRILNPKLLFWDEKVQADVRIDCCNYIISPGFIDVQINGAFGIDFSSPDIDISHGLRIVSKGLLQHGVTAYCPTIVTSSPQTYKSILPRIKKRPGGSHGATVLGVHLEGPYINPLKRGAHECEMIHSKVENGLETLLNTYGSLDNVVLITIAPEIPGILDAVQELAQKNVVVSLGHSAATLSQAETAVNRGASFITHLFNAMVPFHHRDPGLIGLIASNNVPAGKTIYYGVIADGVHIHECGLRVAHRINPAGTVLITDAMAAMGLNVKKYQLGPMVVEIRDGHAYLESTNTLAGSVVTMDSCVKYFRQASGCTVVETLEAATLHPALLLGIADSQGTLSFDTNADFTVLDDNLNVMSTWIAGRRVWMHDDCQMVLTD</sequence>
<dbReference type="InterPro" id="IPR003764">
    <property type="entry name" value="GlcNAc_6-P_deAcase"/>
</dbReference>
<dbReference type="InterPro" id="IPR032466">
    <property type="entry name" value="Metal_Hydrolase"/>
</dbReference>
<gene>
    <name evidence="13" type="ORF">TRIADDRAFT_50168</name>
</gene>
<keyword evidence="6 8" id="KW-0119">Carbohydrate metabolism</keyword>
<accession>B3RV02</accession>
<dbReference type="InParanoid" id="B3RV02"/>
<dbReference type="Gene3D" id="3.20.20.140">
    <property type="entry name" value="Metal-dependent hydrolases"/>
    <property type="match status" value="1"/>
</dbReference>
<dbReference type="NCBIfam" id="TIGR00221">
    <property type="entry name" value="nagA"/>
    <property type="match status" value="1"/>
</dbReference>
<dbReference type="HOGENOM" id="CLU_032482_0_2_1"/>
<evidence type="ECO:0000256" key="10">
    <source>
        <dbReference type="PIRSR" id="PIRSR038994-2"/>
    </source>
</evidence>
<dbReference type="OrthoDB" id="10264777at2759"/>
<evidence type="ECO:0000256" key="7">
    <source>
        <dbReference type="ARBA" id="ARBA00047647"/>
    </source>
</evidence>
<dbReference type="EC" id="3.5.1.25" evidence="2 8"/>
<feature type="binding site" evidence="10">
    <location>
        <position position="267"/>
    </location>
    <ligand>
        <name>substrate</name>
    </ligand>
</feature>
<feature type="binding site" evidence="11">
    <location>
        <position position="227"/>
    </location>
    <ligand>
        <name>Zn(2+)</name>
        <dbReference type="ChEBI" id="CHEBI:29105"/>
    </ligand>
</feature>
<evidence type="ECO:0000259" key="12">
    <source>
        <dbReference type="Pfam" id="PF01979"/>
    </source>
</evidence>
<feature type="binding site" evidence="10">
    <location>
        <begin position="323"/>
        <end position="325"/>
    </location>
    <ligand>
        <name>substrate</name>
    </ligand>
</feature>
<keyword evidence="5 8" id="KW-0378">Hydrolase</keyword>
<dbReference type="SUPFAM" id="SSF51556">
    <property type="entry name" value="Metallo-dependent hydrolases"/>
    <property type="match status" value="1"/>
</dbReference>
<evidence type="ECO:0000256" key="3">
    <source>
        <dbReference type="ARBA" id="ARBA00018029"/>
    </source>
</evidence>
<reference evidence="13 14" key="1">
    <citation type="journal article" date="2008" name="Nature">
        <title>The Trichoplax genome and the nature of placozoans.</title>
        <authorList>
            <person name="Srivastava M."/>
            <person name="Begovic E."/>
            <person name="Chapman J."/>
            <person name="Putnam N.H."/>
            <person name="Hellsten U."/>
            <person name="Kawashima T."/>
            <person name="Kuo A."/>
            <person name="Mitros T."/>
            <person name="Salamov A."/>
            <person name="Carpenter M.L."/>
            <person name="Signorovitch A.Y."/>
            <person name="Moreno M.A."/>
            <person name="Kamm K."/>
            <person name="Grimwood J."/>
            <person name="Schmutz J."/>
            <person name="Shapiro H."/>
            <person name="Grigoriev I.V."/>
            <person name="Buss L.W."/>
            <person name="Schierwater B."/>
            <person name="Dellaporta S.L."/>
            <person name="Rokhsar D.S."/>
        </authorList>
    </citation>
    <scope>NUCLEOTIDE SEQUENCE [LARGE SCALE GENOMIC DNA]</scope>
    <source>
        <strain evidence="13 14">Grell-BS-1999</strain>
    </source>
</reference>
<keyword evidence="4 11" id="KW-0479">Metal-binding</keyword>
<evidence type="ECO:0000256" key="2">
    <source>
        <dbReference type="ARBA" id="ARBA00011899"/>
    </source>
</evidence>
<feature type="binding site" evidence="11">
    <location>
        <position position="138"/>
    </location>
    <ligand>
        <name>Zn(2+)</name>
        <dbReference type="ChEBI" id="CHEBI:29105"/>
    </ligand>
</feature>
<dbReference type="Proteomes" id="UP000009022">
    <property type="component" value="Unassembled WGS sequence"/>
</dbReference>
<evidence type="ECO:0000256" key="8">
    <source>
        <dbReference type="PIRNR" id="PIRNR038994"/>
    </source>
</evidence>
<dbReference type="PANTHER" id="PTHR11113:SF14">
    <property type="entry name" value="N-ACETYLGLUCOSAMINE-6-PHOSPHATE DEACETYLASE"/>
    <property type="match status" value="1"/>
</dbReference>
<dbReference type="Pfam" id="PF01979">
    <property type="entry name" value="Amidohydro_1"/>
    <property type="match status" value="1"/>
</dbReference>
<dbReference type="OMA" id="PCRKGAH"/>
<dbReference type="SUPFAM" id="SSF51338">
    <property type="entry name" value="Composite domain of metallo-dependent hydrolases"/>
    <property type="match status" value="1"/>
</dbReference>
<evidence type="ECO:0000256" key="5">
    <source>
        <dbReference type="ARBA" id="ARBA00022801"/>
    </source>
</evidence>
<evidence type="ECO:0000313" key="13">
    <source>
        <dbReference type="EMBL" id="EDV25916.1"/>
    </source>
</evidence>
<feature type="active site" description="Proton donor/acceptor" evidence="9">
    <location>
        <position position="289"/>
    </location>
</feature>
<comment type="cofactor">
    <cofactor evidence="11">
        <name>a divalent metal cation</name>
        <dbReference type="ChEBI" id="CHEBI:60240"/>
    </cofactor>
    <text evidence="11">Binds 1 divalent metal cation per subunit.</text>
</comment>
<feature type="binding site" evidence="10">
    <location>
        <begin position="230"/>
        <end position="231"/>
    </location>
    <ligand>
        <name>substrate</name>
    </ligand>
</feature>
<comment type="similarity">
    <text evidence="1 8">Belongs to the metallo-dependent hydrolases superfamily. NagA family.</text>
</comment>
<evidence type="ECO:0000256" key="9">
    <source>
        <dbReference type="PIRSR" id="PIRSR038994-1"/>
    </source>
</evidence>
<dbReference type="GO" id="GO:0006046">
    <property type="term" value="P:N-acetylglucosamine catabolic process"/>
    <property type="evidence" value="ECO:0000318"/>
    <property type="project" value="GO_Central"/>
</dbReference>
<dbReference type="InterPro" id="IPR011059">
    <property type="entry name" value="Metal-dep_hydrolase_composite"/>
</dbReference>